<dbReference type="OrthoDB" id="295274at2759"/>
<reference evidence="1" key="2">
    <citation type="journal article" date="2023" name="IMA Fungus">
        <title>Comparative genomic study of the Penicillium genus elucidates a diverse pangenome and 15 lateral gene transfer events.</title>
        <authorList>
            <person name="Petersen C."/>
            <person name="Sorensen T."/>
            <person name="Nielsen M.R."/>
            <person name="Sondergaard T.E."/>
            <person name="Sorensen J.L."/>
            <person name="Fitzpatrick D.A."/>
            <person name="Frisvad J.C."/>
            <person name="Nielsen K.L."/>
        </authorList>
    </citation>
    <scope>NUCLEOTIDE SEQUENCE</scope>
    <source>
        <strain evidence="1">IBT 15544</strain>
    </source>
</reference>
<dbReference type="RefSeq" id="XP_058306042.1">
    <property type="nucleotide sequence ID" value="XM_058456054.1"/>
</dbReference>
<proteinExistence type="predicted"/>
<sequence length="229" mass="25697">MASSKGLAGHLMRDGMKHPFPLDSFLEETFIAPTPISPIPSRSTLLREGCGFRSNSELHAVQALGVFHFDDDITFAQRSCSPVLLGNDIQKSSLVAFKPLTSPNWASSTLSGSQYADAYTPSTKHKKTEAAARPLSKSKSCEDARTAIGTRVSTKSTSNRDECLKRNRNAAKRFREKRKFQNEQLKLKFEEQSALHRKLLANTYQLRSVLSELRNEALKHWQCQDERLA</sequence>
<evidence type="ECO:0000313" key="1">
    <source>
        <dbReference type="EMBL" id="KAJ5195554.1"/>
    </source>
</evidence>
<protein>
    <recommendedName>
        <fullName evidence="3">BZIP domain-containing protein</fullName>
    </recommendedName>
</protein>
<accession>A0A9W9JEJ8</accession>
<evidence type="ECO:0008006" key="3">
    <source>
        <dbReference type="Google" id="ProtNLM"/>
    </source>
</evidence>
<dbReference type="GO" id="GO:0003700">
    <property type="term" value="F:DNA-binding transcription factor activity"/>
    <property type="evidence" value="ECO:0007669"/>
    <property type="project" value="InterPro"/>
</dbReference>
<dbReference type="GeneID" id="83183355"/>
<organism evidence="1 2">
    <name type="scientific">Penicillium cinerascens</name>
    <dbReference type="NCBI Taxonomy" id="70096"/>
    <lineage>
        <taxon>Eukaryota</taxon>
        <taxon>Fungi</taxon>
        <taxon>Dikarya</taxon>
        <taxon>Ascomycota</taxon>
        <taxon>Pezizomycotina</taxon>
        <taxon>Eurotiomycetes</taxon>
        <taxon>Eurotiomycetidae</taxon>
        <taxon>Eurotiales</taxon>
        <taxon>Aspergillaceae</taxon>
        <taxon>Penicillium</taxon>
    </lineage>
</organism>
<evidence type="ECO:0000313" key="2">
    <source>
        <dbReference type="Proteomes" id="UP001150904"/>
    </source>
</evidence>
<reference evidence="1" key="1">
    <citation type="submission" date="2022-12" db="EMBL/GenBank/DDBJ databases">
        <authorList>
            <person name="Petersen C."/>
        </authorList>
    </citation>
    <scope>NUCLEOTIDE SEQUENCE</scope>
    <source>
        <strain evidence="1">IBT 15544</strain>
    </source>
</reference>
<comment type="caution">
    <text evidence="1">The sequence shown here is derived from an EMBL/GenBank/DDBJ whole genome shotgun (WGS) entry which is preliminary data.</text>
</comment>
<gene>
    <name evidence="1" type="ORF">N7498_008992</name>
</gene>
<dbReference type="SUPFAM" id="SSF57959">
    <property type="entry name" value="Leucine zipper domain"/>
    <property type="match status" value="1"/>
</dbReference>
<dbReference type="Proteomes" id="UP001150904">
    <property type="component" value="Unassembled WGS sequence"/>
</dbReference>
<dbReference type="Gene3D" id="1.20.5.170">
    <property type="match status" value="1"/>
</dbReference>
<keyword evidence="2" id="KW-1185">Reference proteome</keyword>
<dbReference type="EMBL" id="JAPQKR010000015">
    <property type="protein sequence ID" value="KAJ5195554.1"/>
    <property type="molecule type" value="Genomic_DNA"/>
</dbReference>
<name>A0A9W9JEJ8_9EURO</name>
<dbReference type="InterPro" id="IPR046347">
    <property type="entry name" value="bZIP_sf"/>
</dbReference>
<dbReference type="AlphaFoldDB" id="A0A9W9JEJ8"/>